<evidence type="ECO:0000256" key="4">
    <source>
        <dbReference type="SAM" id="SignalP"/>
    </source>
</evidence>
<reference evidence="6 7" key="1">
    <citation type="submission" date="2014-03" db="EMBL/GenBank/DDBJ databases">
        <title>Draft Genome Sequence of Actibacterium mucosum KCTC 23349, a Marine Alphaproteobacterium with Complex Ionic Requirements Isolated from Mediterranean Seawater at Malvarrosa Beach, Valencia, Spain.</title>
        <authorList>
            <person name="Arahal D.R."/>
            <person name="Shao Z."/>
            <person name="Lai Q."/>
            <person name="Pujalte M.J."/>
        </authorList>
    </citation>
    <scope>NUCLEOTIDE SEQUENCE [LARGE SCALE GENOMIC DNA]</scope>
    <source>
        <strain evidence="6 7">KCTC 23349</strain>
    </source>
</reference>
<gene>
    <name evidence="6" type="ORF">ACMU_12270</name>
</gene>
<dbReference type="AlphaFoldDB" id="A0A037ZKY2"/>
<evidence type="ECO:0000313" key="7">
    <source>
        <dbReference type="Proteomes" id="UP000026249"/>
    </source>
</evidence>
<feature type="signal peptide" evidence="4">
    <location>
        <begin position="1"/>
        <end position="24"/>
    </location>
</feature>
<proteinExistence type="inferred from homology"/>
<keyword evidence="3 4" id="KW-0732">Signal</keyword>
<organism evidence="6 7">
    <name type="scientific">Actibacterium mucosum KCTC 23349</name>
    <dbReference type="NCBI Taxonomy" id="1454373"/>
    <lineage>
        <taxon>Bacteria</taxon>
        <taxon>Pseudomonadati</taxon>
        <taxon>Pseudomonadota</taxon>
        <taxon>Alphaproteobacteria</taxon>
        <taxon>Rhodobacterales</taxon>
        <taxon>Roseobacteraceae</taxon>
        <taxon>Actibacterium</taxon>
    </lineage>
</organism>
<protein>
    <recommendedName>
        <fullName evidence="5">Periplasmic binding protein domain-containing protein</fullName>
    </recommendedName>
</protein>
<dbReference type="PANTHER" id="PTHR46847:SF1">
    <property type="entry name" value="D-ALLOSE-BINDING PERIPLASMIC PROTEIN-RELATED"/>
    <property type="match status" value="1"/>
</dbReference>
<dbReference type="InterPro" id="IPR028082">
    <property type="entry name" value="Peripla_BP_I"/>
</dbReference>
<dbReference type="GO" id="GO:0030246">
    <property type="term" value="F:carbohydrate binding"/>
    <property type="evidence" value="ECO:0007669"/>
    <property type="project" value="UniProtKB-ARBA"/>
</dbReference>
<sequence length="365" mass="38184">MFKITTALGTALLALGGLTQAVSAETYRPECFAPEPGTSTIQYDAKDGPYKLAFVNGFAGNDWRVQAIQSAKAWAARPENAGKIEEFKVVSVGNDATAQIAAIDNFIAAGYDGITFIAVNPTAFKGVISRAKRAGTVLVPFDNILDTDQVVQVNESQFALEGAKVDGVLDALKAAGKEPKKILEVRGLPGNSTDRDRSIAVHNALEPLGVEIVTVVGNWDTGTSQKVVADALATHGEFDGVISQHGTAGTINALLAAGHPTIPIGGDGENGVRLLMKEHGIPGVSAVYAPAMSAVALEAAVALLEGNELPQSVHLPIPTAVTADFVDGENMFTSLPKSFNLGVGYPECFEVFTPEELMGQSPDNQ</sequence>
<dbReference type="STRING" id="1454373.ACMU_12270"/>
<dbReference type="PANTHER" id="PTHR46847">
    <property type="entry name" value="D-ALLOSE-BINDING PERIPLASMIC PROTEIN-RELATED"/>
    <property type="match status" value="1"/>
</dbReference>
<evidence type="ECO:0000256" key="2">
    <source>
        <dbReference type="ARBA" id="ARBA00007639"/>
    </source>
</evidence>
<dbReference type="Pfam" id="PF13407">
    <property type="entry name" value="Peripla_BP_4"/>
    <property type="match status" value="1"/>
</dbReference>
<dbReference type="GO" id="GO:0030313">
    <property type="term" value="C:cell envelope"/>
    <property type="evidence" value="ECO:0007669"/>
    <property type="project" value="UniProtKB-SubCell"/>
</dbReference>
<dbReference type="EMBL" id="JFKE01000004">
    <property type="protein sequence ID" value="KAJ55466.1"/>
    <property type="molecule type" value="Genomic_DNA"/>
</dbReference>
<dbReference type="Proteomes" id="UP000026249">
    <property type="component" value="Unassembled WGS sequence"/>
</dbReference>
<comment type="subcellular location">
    <subcellularLocation>
        <location evidence="1">Cell envelope</location>
    </subcellularLocation>
</comment>
<evidence type="ECO:0000313" key="6">
    <source>
        <dbReference type="EMBL" id="KAJ55466.1"/>
    </source>
</evidence>
<dbReference type="SUPFAM" id="SSF53822">
    <property type="entry name" value="Periplasmic binding protein-like I"/>
    <property type="match status" value="1"/>
</dbReference>
<dbReference type="InterPro" id="IPR025997">
    <property type="entry name" value="SBP_2_dom"/>
</dbReference>
<comment type="caution">
    <text evidence="6">The sequence shown here is derived from an EMBL/GenBank/DDBJ whole genome shotgun (WGS) entry which is preliminary data.</text>
</comment>
<dbReference type="OrthoDB" id="9781890at2"/>
<keyword evidence="7" id="KW-1185">Reference proteome</keyword>
<comment type="similarity">
    <text evidence="2">Belongs to the bacterial solute-binding protein 2 family.</text>
</comment>
<evidence type="ECO:0000259" key="5">
    <source>
        <dbReference type="Pfam" id="PF13407"/>
    </source>
</evidence>
<feature type="chain" id="PRO_5001559604" description="Periplasmic binding protein domain-containing protein" evidence="4">
    <location>
        <begin position="25"/>
        <end position="365"/>
    </location>
</feature>
<evidence type="ECO:0000256" key="1">
    <source>
        <dbReference type="ARBA" id="ARBA00004196"/>
    </source>
</evidence>
<evidence type="ECO:0000256" key="3">
    <source>
        <dbReference type="ARBA" id="ARBA00022729"/>
    </source>
</evidence>
<name>A0A037ZKY2_9RHOB</name>
<dbReference type="Gene3D" id="3.40.50.2300">
    <property type="match status" value="2"/>
</dbReference>
<dbReference type="RefSeq" id="WP_035259275.1">
    <property type="nucleotide sequence ID" value="NZ_JFKE01000004.1"/>
</dbReference>
<accession>A0A037ZKY2</accession>
<feature type="domain" description="Periplasmic binding protein" evidence="5">
    <location>
        <begin position="53"/>
        <end position="308"/>
    </location>
</feature>